<proteinExistence type="predicted"/>
<evidence type="ECO:0000313" key="2">
    <source>
        <dbReference type="Proteomes" id="UP001501474"/>
    </source>
</evidence>
<comment type="caution">
    <text evidence="1">The sequence shown here is derived from an EMBL/GenBank/DDBJ whole genome shotgun (WGS) entry which is preliminary data.</text>
</comment>
<protein>
    <submittedName>
        <fullName evidence="1">Uncharacterized protein</fullName>
    </submittedName>
</protein>
<gene>
    <name evidence="1" type="ORF">GCM10010104_44010</name>
</gene>
<dbReference type="Proteomes" id="UP001501474">
    <property type="component" value="Unassembled WGS sequence"/>
</dbReference>
<keyword evidence="2" id="KW-1185">Reference proteome</keyword>
<name>A0ABN3DXP6_9ACTN</name>
<accession>A0ABN3DXP6</accession>
<dbReference type="EMBL" id="BAAART010000091">
    <property type="protein sequence ID" value="GAA2243033.1"/>
    <property type="molecule type" value="Genomic_DNA"/>
</dbReference>
<organism evidence="1 2">
    <name type="scientific">Streptomyces indiaensis</name>
    <dbReference type="NCBI Taxonomy" id="284033"/>
    <lineage>
        <taxon>Bacteria</taxon>
        <taxon>Bacillati</taxon>
        <taxon>Actinomycetota</taxon>
        <taxon>Actinomycetes</taxon>
        <taxon>Kitasatosporales</taxon>
        <taxon>Streptomycetaceae</taxon>
        <taxon>Streptomyces</taxon>
    </lineage>
</organism>
<reference evidence="1 2" key="1">
    <citation type="journal article" date="2019" name="Int. J. Syst. Evol. Microbiol.">
        <title>The Global Catalogue of Microorganisms (GCM) 10K type strain sequencing project: providing services to taxonomists for standard genome sequencing and annotation.</title>
        <authorList>
            <consortium name="The Broad Institute Genomics Platform"/>
            <consortium name="The Broad Institute Genome Sequencing Center for Infectious Disease"/>
            <person name="Wu L."/>
            <person name="Ma J."/>
        </authorList>
    </citation>
    <scope>NUCLEOTIDE SEQUENCE [LARGE SCALE GENOMIC DNA]</scope>
    <source>
        <strain evidence="1 2">JCM 3053</strain>
    </source>
</reference>
<evidence type="ECO:0000313" key="1">
    <source>
        <dbReference type="EMBL" id="GAA2243033.1"/>
    </source>
</evidence>
<sequence>MRCQYGRGSRARFDAAPGAERLKTPEGEVRTLARGRVILRFASHGTVAGGIRQNWVQGQRTRR</sequence>